<evidence type="ECO:0000313" key="2">
    <source>
        <dbReference type="EMBL" id="NOI09708.1"/>
    </source>
</evidence>
<reference evidence="1" key="1">
    <citation type="submission" date="2016-10" db="EMBL/GenBank/DDBJ databases">
        <title>The High Quality Genome of Vibrio alginolyticus K01M1.</title>
        <authorList>
            <person name="Wendling C."/>
            <person name="Chibani C.M."/>
            <person name="Hertel R."/>
            <person name="Sproer C."/>
            <person name="Bunk B."/>
            <person name="Overmann J."/>
            <person name="Roth O."/>
            <person name="Liesegang H."/>
        </authorList>
    </citation>
    <scope>NUCLEOTIDE SEQUENCE</scope>
    <source>
        <strain evidence="1">K05K4</strain>
    </source>
</reference>
<sequence length="191" mass="22066">MTVYKIIDNLREFQTICSGPDEIASQLGDFDYFERILLQAIKNQSLQDIWKPVEVKFQDVFKYNSLLPDISLWARTYLVLSPRAYEILNAYLTEHGEFLPANYQGGQWYLYASLTFGQENKRKCVEKIAYGSRDGLDTLVFIDDDVKDKMVFKSRLEGAGTLYCTDKFKALCEQNQLNGIMFSSNLTDPFN</sequence>
<organism evidence="1">
    <name type="scientific">Vibrio alginolyticus</name>
    <dbReference type="NCBI Taxonomy" id="663"/>
    <lineage>
        <taxon>Bacteria</taxon>
        <taxon>Pseudomonadati</taxon>
        <taxon>Pseudomonadota</taxon>
        <taxon>Gammaproteobacteria</taxon>
        <taxon>Vibrionales</taxon>
        <taxon>Vibrionaceae</taxon>
        <taxon>Vibrio</taxon>
    </lineage>
</organism>
<accession>A0A1W6V1K0</accession>
<evidence type="ECO:0000313" key="1">
    <source>
        <dbReference type="EMBL" id="ARP19003.1"/>
    </source>
</evidence>
<dbReference type="Proteomes" id="UP000532247">
    <property type="component" value="Unassembled WGS sequence"/>
</dbReference>
<protein>
    <submittedName>
        <fullName evidence="1">Uncharacterized protein</fullName>
    </submittedName>
</protein>
<dbReference type="RefSeq" id="WP_053349607.1">
    <property type="nucleotide sequence ID" value="NZ_AP023187.1"/>
</dbReference>
<dbReference type="EMBL" id="CP017902">
    <property type="protein sequence ID" value="ARP19003.1"/>
    <property type="molecule type" value="Genomic_DNA"/>
</dbReference>
<name>A0A1W6V1K0_VIBAL</name>
<evidence type="ECO:0000313" key="3">
    <source>
        <dbReference type="Proteomes" id="UP000532247"/>
    </source>
</evidence>
<dbReference type="EMBL" id="VTYF01000006">
    <property type="protein sequence ID" value="NOI09708.1"/>
    <property type="molecule type" value="Genomic_DNA"/>
</dbReference>
<reference evidence="2 3" key="2">
    <citation type="submission" date="2019-09" db="EMBL/GenBank/DDBJ databases">
        <title>Draft genome sequencing and comparative genomics of hatchery-associated Vibrios.</title>
        <authorList>
            <person name="Kehlet-Delgado H."/>
            <person name="Mueller R.S."/>
        </authorList>
    </citation>
    <scope>NUCLEOTIDE SEQUENCE [LARGE SCALE GENOMIC DNA]</scope>
    <source>
        <strain evidence="2 3">081416A</strain>
    </source>
</reference>
<dbReference type="AlphaFoldDB" id="A0A1W6V1K0"/>
<proteinExistence type="predicted"/>
<gene>
    <name evidence="2" type="ORF">F0254_12605</name>
    <name evidence="1" type="ORF">K05K4_21740</name>
</gene>